<gene>
    <name evidence="1" type="ORF">phiIBB-PF7Ap44</name>
</gene>
<accession>E9KII4</accession>
<proteinExistence type="predicted"/>
<protein>
    <submittedName>
        <fullName evidence="1">Uncharacterized protein</fullName>
    </submittedName>
</protein>
<keyword evidence="2" id="KW-1185">Reference proteome</keyword>
<evidence type="ECO:0000313" key="2">
    <source>
        <dbReference type="Proteomes" id="UP000007475"/>
    </source>
</evidence>
<evidence type="ECO:0000313" key="1">
    <source>
        <dbReference type="EMBL" id="ADV35709.1"/>
    </source>
</evidence>
<name>E9KII4_9CAUD</name>
<dbReference type="GeneID" id="10323832"/>
<dbReference type="EMBL" id="GU583987">
    <property type="protein sequence ID" value="ADV35709.1"/>
    <property type="molecule type" value="Genomic_DNA"/>
</dbReference>
<reference evidence="1 2" key="1">
    <citation type="journal article" date="2011" name="Virol. J.">
        <title>Complete genome sequence of the lytic Pseudomonas fluorescens phage phiIBB-PF7A.</title>
        <authorList>
            <person name="Sillankorva S."/>
            <person name="Kluskens L.D."/>
            <person name="Lingohr E.J."/>
            <person name="Kropinski A.M."/>
            <person name="Neubauer P."/>
            <person name="Azeredo J."/>
        </authorList>
    </citation>
    <scope>NUCLEOTIDE SEQUENCE [LARGE SCALE GENOMIC DNA]</scope>
</reference>
<organism evidence="1 2">
    <name type="scientific">Pseudomonas phage phiIBB-PF7A</name>
    <dbReference type="NCBI Taxonomy" id="942165"/>
    <lineage>
        <taxon>Viruses</taxon>
        <taxon>Duplodnaviria</taxon>
        <taxon>Heunggongvirae</taxon>
        <taxon>Uroviricota</taxon>
        <taxon>Caudoviricetes</taxon>
        <taxon>Autographivirales</taxon>
        <taxon>Autotranscriptaviridae</taxon>
        <taxon>Studiervirinae</taxon>
        <taxon>Pifdecavirus</taxon>
        <taxon>Pifdecavirus IBBPF7A</taxon>
    </lineage>
</organism>
<dbReference type="Proteomes" id="UP000007475">
    <property type="component" value="Segment"/>
</dbReference>
<sequence>MSMNTNETLDAVLITREERKALAALLYSGLTGNAVDKLGLRALQEKLSSAFKGYWDTFNPLDKHPTMADHGIAEWVSPDSTQKTRNSIQ</sequence>
<dbReference type="RefSeq" id="YP_004306364.1">
    <property type="nucleotide sequence ID" value="NC_015264.1"/>
</dbReference>
<dbReference type="KEGG" id="vg:10323832"/>